<dbReference type="Pfam" id="PF02913">
    <property type="entry name" value="FAD-oxidase_C"/>
    <property type="match status" value="1"/>
</dbReference>
<evidence type="ECO:0000259" key="4">
    <source>
        <dbReference type="PROSITE" id="PS51387"/>
    </source>
</evidence>
<keyword evidence="2" id="KW-0285">Flavoprotein</keyword>
<dbReference type="InterPro" id="IPR051264">
    <property type="entry name" value="FAD-oxidored/transferase_4"/>
</dbReference>
<dbReference type="STRING" id="260084.SAMN02927928_0614"/>
<evidence type="ECO:0000313" key="5">
    <source>
        <dbReference type="EMBL" id="SCW35034.1"/>
    </source>
</evidence>
<accession>A0A1G4PRR9</accession>
<dbReference type="GO" id="GO:0071949">
    <property type="term" value="F:FAD binding"/>
    <property type="evidence" value="ECO:0007669"/>
    <property type="project" value="InterPro"/>
</dbReference>
<comment type="similarity">
    <text evidence="1">Belongs to the FAD-binding oxidoreductase/transferase type 4 family.</text>
</comment>
<dbReference type="Gene3D" id="3.30.43.10">
    <property type="entry name" value="Uridine Diphospho-n-acetylenolpyruvylglucosamine Reductase, domain 2"/>
    <property type="match status" value="1"/>
</dbReference>
<dbReference type="Gene3D" id="3.30.70.2190">
    <property type="match status" value="1"/>
</dbReference>
<dbReference type="Gene3D" id="3.30.465.10">
    <property type="match status" value="1"/>
</dbReference>
<dbReference type="RefSeq" id="WP_090643509.1">
    <property type="nucleotide sequence ID" value="NZ_CBCRYE010000001.1"/>
</dbReference>
<evidence type="ECO:0000256" key="2">
    <source>
        <dbReference type="ARBA" id="ARBA00022630"/>
    </source>
</evidence>
<dbReference type="InterPro" id="IPR004113">
    <property type="entry name" value="FAD-bd_oxidored_4_C"/>
</dbReference>
<dbReference type="Proteomes" id="UP000199150">
    <property type="component" value="Unassembled WGS sequence"/>
</dbReference>
<dbReference type="Pfam" id="PF01565">
    <property type="entry name" value="FAD_binding_4"/>
    <property type="match status" value="1"/>
</dbReference>
<name>A0A1G4PRR9_9CAUL</name>
<dbReference type="GO" id="GO:0003824">
    <property type="term" value="F:catalytic activity"/>
    <property type="evidence" value="ECO:0007669"/>
    <property type="project" value="InterPro"/>
</dbReference>
<dbReference type="PROSITE" id="PS51387">
    <property type="entry name" value="FAD_PCMH"/>
    <property type="match status" value="1"/>
</dbReference>
<dbReference type="InterPro" id="IPR016166">
    <property type="entry name" value="FAD-bd_PCMH"/>
</dbReference>
<dbReference type="InterPro" id="IPR016167">
    <property type="entry name" value="FAD-bd_PCMH_sub1"/>
</dbReference>
<keyword evidence="6" id="KW-1185">Reference proteome</keyword>
<evidence type="ECO:0000313" key="6">
    <source>
        <dbReference type="Proteomes" id="UP000199150"/>
    </source>
</evidence>
<dbReference type="InterPro" id="IPR036318">
    <property type="entry name" value="FAD-bd_PCMH-like_sf"/>
</dbReference>
<protein>
    <submittedName>
        <fullName evidence="5">FAD/FMN-containing dehydrogenase</fullName>
    </submittedName>
</protein>
<dbReference type="PANTHER" id="PTHR43716:SF2">
    <property type="entry name" value="BLL6224 PROTEIN"/>
    <property type="match status" value="1"/>
</dbReference>
<dbReference type="Gene3D" id="1.10.45.10">
    <property type="entry name" value="Vanillyl-alcohol Oxidase, Chain A, domain 4"/>
    <property type="match status" value="1"/>
</dbReference>
<keyword evidence="3" id="KW-0274">FAD</keyword>
<dbReference type="SUPFAM" id="SSF56176">
    <property type="entry name" value="FAD-binding/transporter-associated domain-like"/>
    <property type="match status" value="1"/>
</dbReference>
<evidence type="ECO:0000256" key="3">
    <source>
        <dbReference type="ARBA" id="ARBA00022827"/>
    </source>
</evidence>
<dbReference type="AlphaFoldDB" id="A0A1G4PRR9"/>
<reference evidence="6" key="1">
    <citation type="submission" date="2016-10" db="EMBL/GenBank/DDBJ databases">
        <authorList>
            <person name="Varghese N."/>
            <person name="Submissions S."/>
        </authorList>
    </citation>
    <scope>NUCLEOTIDE SEQUENCE [LARGE SCALE GENOMIC DNA]</scope>
    <source>
        <strain evidence="6">CGMCC 1.3431</strain>
    </source>
</reference>
<sequence length="476" mass="51184">MSTPAFPDAPPVSPEVLAQIKAVVGEAGYSEDPMRVDPKLTEWRGKWKGHTPLLVLPKSTEEVSAVVKICYDNGVAITPQGGNTGLVGGQIPFGEILISLERMKAVRDVAPTDDTMVLESGLSLLDAQQIAEKAGRYFPLSLAAEGTATVGGVISTNAGGTAVLRYGVTRDLVSGLEVVLPNGDIFHGLKRLRKDNTGYDIKHMFIGAEGTLGIITAASLKLFPIMNSRSTAIVAFDSAQKAIDLLVRAKQETGGQVEAFELMGRYGLSLVLKHIPDTREPLGAEYPWYALIEVASGDPEGAASSMERLLEAAFEEELVLDAVIAQNETQAAEFWRLREDHSAAEKAEGAAWKHDISVPLSRMAEYMEEGAKAIEAFLPGARLVAFGHVGDGNVHFNVIVPEGMDAGEFNAMRDAGAKVVHDLVNEYEGSISAEHGLGRMKTEEALLYKDPVTVSAMQALRLALDPKRIMNPHVLF</sequence>
<dbReference type="InterPro" id="IPR016164">
    <property type="entry name" value="FAD-linked_Oxase-like_C"/>
</dbReference>
<dbReference type="SUPFAM" id="SSF55103">
    <property type="entry name" value="FAD-linked oxidases, C-terminal domain"/>
    <property type="match status" value="1"/>
</dbReference>
<dbReference type="InterPro" id="IPR006094">
    <property type="entry name" value="Oxid_FAD_bind_N"/>
</dbReference>
<organism evidence="5 6">
    <name type="scientific">Asticcacaulis taihuensis</name>
    <dbReference type="NCBI Taxonomy" id="260084"/>
    <lineage>
        <taxon>Bacteria</taxon>
        <taxon>Pseudomonadati</taxon>
        <taxon>Pseudomonadota</taxon>
        <taxon>Alphaproteobacteria</taxon>
        <taxon>Caulobacterales</taxon>
        <taxon>Caulobacteraceae</taxon>
        <taxon>Asticcacaulis</taxon>
    </lineage>
</organism>
<feature type="domain" description="FAD-binding PCMH-type" evidence="4">
    <location>
        <begin position="47"/>
        <end position="225"/>
    </location>
</feature>
<dbReference type="GO" id="GO:0022904">
    <property type="term" value="P:respiratory electron transport chain"/>
    <property type="evidence" value="ECO:0007669"/>
    <property type="project" value="TreeGrafter"/>
</dbReference>
<dbReference type="EMBL" id="FMTS01000001">
    <property type="protein sequence ID" value="SCW35034.1"/>
    <property type="molecule type" value="Genomic_DNA"/>
</dbReference>
<dbReference type="Gene3D" id="3.30.70.2740">
    <property type="match status" value="1"/>
</dbReference>
<gene>
    <name evidence="5" type="ORF">SAMN02927928_0614</name>
</gene>
<dbReference type="PANTHER" id="PTHR43716">
    <property type="entry name" value="D-2-HYDROXYGLUTARATE DEHYDROGENASE, MITOCHONDRIAL"/>
    <property type="match status" value="1"/>
</dbReference>
<dbReference type="OrthoDB" id="9809290at2"/>
<evidence type="ECO:0000256" key="1">
    <source>
        <dbReference type="ARBA" id="ARBA00008000"/>
    </source>
</evidence>
<dbReference type="InterPro" id="IPR016171">
    <property type="entry name" value="Vanillyl_alc_oxidase_C-sub2"/>
</dbReference>
<proteinExistence type="inferred from homology"/>
<dbReference type="InterPro" id="IPR016169">
    <property type="entry name" value="FAD-bd_PCMH_sub2"/>
</dbReference>